<keyword evidence="2" id="KW-0677">Repeat</keyword>
<evidence type="ECO:0000259" key="5">
    <source>
        <dbReference type="Pfam" id="PF14432"/>
    </source>
</evidence>
<dbReference type="GO" id="GO:0008270">
    <property type="term" value="F:zinc ion binding"/>
    <property type="evidence" value="ECO:0007669"/>
    <property type="project" value="InterPro"/>
</dbReference>
<dbReference type="InterPro" id="IPR032867">
    <property type="entry name" value="DYW_dom"/>
</dbReference>
<dbReference type="InterPro" id="IPR046848">
    <property type="entry name" value="E_motif"/>
</dbReference>
<dbReference type="Pfam" id="PF01535">
    <property type="entry name" value="PPR"/>
    <property type="match status" value="3"/>
</dbReference>
<proteinExistence type="inferred from homology"/>
<dbReference type="InterPro" id="IPR002885">
    <property type="entry name" value="PPR_rpt"/>
</dbReference>
<dbReference type="GO" id="GO:0003723">
    <property type="term" value="F:RNA binding"/>
    <property type="evidence" value="ECO:0007669"/>
    <property type="project" value="InterPro"/>
</dbReference>
<feature type="repeat" description="PPR" evidence="3">
    <location>
        <begin position="486"/>
        <end position="520"/>
    </location>
</feature>
<feature type="repeat" description="PPR" evidence="3">
    <location>
        <begin position="184"/>
        <end position="219"/>
    </location>
</feature>
<dbReference type="FunFam" id="1.25.40.10:FF:000366">
    <property type="entry name" value="Pentatricopeptide (PPR) repeat-containing protein"/>
    <property type="match status" value="1"/>
</dbReference>
<dbReference type="Gene3D" id="1.25.40.10">
    <property type="entry name" value="Tetratricopeptide repeat domain"/>
    <property type="match status" value="5"/>
</dbReference>
<evidence type="ECO:0000256" key="3">
    <source>
        <dbReference type="PROSITE-ProRule" id="PRU00708"/>
    </source>
</evidence>
<dbReference type="FunFam" id="1.25.40.10:FF:000073">
    <property type="entry name" value="Pentatricopeptide repeat-containing protein chloroplastic"/>
    <property type="match status" value="3"/>
</dbReference>
<feature type="repeat" description="PPR" evidence="3">
    <location>
        <begin position="283"/>
        <end position="317"/>
    </location>
</feature>
<reference evidence="7" key="1">
    <citation type="journal article" date="2019" name="Curr. Biol.">
        <title>Genome Sequence of Striga asiatica Provides Insight into the Evolution of Plant Parasitism.</title>
        <authorList>
            <person name="Yoshida S."/>
            <person name="Kim S."/>
            <person name="Wafula E.K."/>
            <person name="Tanskanen J."/>
            <person name="Kim Y.M."/>
            <person name="Honaas L."/>
            <person name="Yang Z."/>
            <person name="Spallek T."/>
            <person name="Conn C.E."/>
            <person name="Ichihashi Y."/>
            <person name="Cheong K."/>
            <person name="Cui S."/>
            <person name="Der J.P."/>
            <person name="Gundlach H."/>
            <person name="Jiao Y."/>
            <person name="Hori C."/>
            <person name="Ishida J.K."/>
            <person name="Kasahara H."/>
            <person name="Kiba T."/>
            <person name="Kim M.S."/>
            <person name="Koo N."/>
            <person name="Laohavisit A."/>
            <person name="Lee Y.H."/>
            <person name="Lumba S."/>
            <person name="McCourt P."/>
            <person name="Mortimer J.C."/>
            <person name="Mutuku J.M."/>
            <person name="Nomura T."/>
            <person name="Sasaki-Sekimoto Y."/>
            <person name="Seto Y."/>
            <person name="Wang Y."/>
            <person name="Wakatake T."/>
            <person name="Sakakibara H."/>
            <person name="Demura T."/>
            <person name="Yamaguchi S."/>
            <person name="Yoneyama K."/>
            <person name="Manabe R.I."/>
            <person name="Nelson D.C."/>
            <person name="Schulman A.H."/>
            <person name="Timko M.P."/>
            <person name="dePamphilis C.W."/>
            <person name="Choi D."/>
            <person name="Shirasu K."/>
        </authorList>
    </citation>
    <scope>NUCLEOTIDE SEQUENCE [LARGE SCALE GENOMIC DNA]</scope>
    <source>
        <strain evidence="7">cv. UVA1</strain>
    </source>
</reference>
<dbReference type="PANTHER" id="PTHR47926:SF486">
    <property type="entry name" value="(WILD MALAYSIAN BANANA) HYPOTHETICAL PROTEIN"/>
    <property type="match status" value="1"/>
</dbReference>
<feature type="region of interest" description="Disordered" evidence="4">
    <location>
        <begin position="30"/>
        <end position="50"/>
    </location>
</feature>
<dbReference type="Pfam" id="PF13041">
    <property type="entry name" value="PPR_2"/>
    <property type="match status" value="5"/>
</dbReference>
<evidence type="ECO:0000313" key="6">
    <source>
        <dbReference type="EMBL" id="GER28921.1"/>
    </source>
</evidence>
<feature type="repeat" description="PPR" evidence="3">
    <location>
        <begin position="384"/>
        <end position="418"/>
    </location>
</feature>
<feature type="domain" description="DYW" evidence="5">
    <location>
        <begin position="803"/>
        <end position="895"/>
    </location>
</feature>
<dbReference type="GO" id="GO:0009451">
    <property type="term" value="P:RNA modification"/>
    <property type="evidence" value="ECO:0007669"/>
    <property type="project" value="InterPro"/>
</dbReference>
<comment type="caution">
    <text evidence="6">The sequence shown here is derived from an EMBL/GenBank/DDBJ whole genome shotgun (WGS) entry which is preliminary data.</text>
</comment>
<dbReference type="PANTHER" id="PTHR47926">
    <property type="entry name" value="PENTATRICOPEPTIDE REPEAT-CONTAINING PROTEIN"/>
    <property type="match status" value="1"/>
</dbReference>
<evidence type="ECO:0000313" key="7">
    <source>
        <dbReference type="Proteomes" id="UP000325081"/>
    </source>
</evidence>
<keyword evidence="7" id="KW-1185">Reference proteome</keyword>
<dbReference type="InterPro" id="IPR046960">
    <property type="entry name" value="PPR_At4g14850-like_plant"/>
</dbReference>
<sequence length="895" mass="101322">MKIGRTTSQSFDNILIFVCIPAIQTAREIEKENPGSGEPPQATLSPANHHTGDPISGNLLTYSFSGWMDGWMPEKNKEKCRSICRGGNFSKPLSSSSFYLIHSHGVRYLSNLVNFADETSRQINFEHLFNACTTSEVTRRVHALLIVSGKALSFFYATRLVNKYSFLGNVSLARDTFDQISRKDSYTWNSMISAYVRNSHFDEAIKCVFEMLSSTDVRPDFYTFPPILKACKSLCDGALFHCWVLKLGFECDVFVAASLVHMYCRFGFSSRAYTIFRNMPYWDMGCWNSMISGFCQSGNHKKALAVFDEMILRGIAINAVTVSTILAICAQTNDSLCGMLIHLFTIKHGLESNIFVSNALINMYAKFGYMDCARNVFDQMGVRDLVTWNSIIAAYEQRCCPQVALAFFHEMKSNKVQPDSLTLVSLSSCLAQTRDILRSKSIHGFVIRRCWITKDTIIGNSIVDMYAKLGILDSARRAFEQLPFKDVISWNTLIAGYAQNGFASEAINLYRAMKEKDNLKPNQGTWVSVLPAYAHLGALRDGIRIHCLVLKQNLDVDMYVGTCLIDLYGKCGRLREAMLLFREVPRETSVTWNAVISCHGLHGLGQTSVRLFHDMLRERVNPDEVTFLSLLTACSHSGLVDEGKRYFHTMEQEYGVKPTLKHYGCMVDLFGRAGLLEEAYKFIETMPVRPDSSIWGALLGASRVHGNVEMGQKASCQLFELDRENVGYYVLLSNIYANFGRWEGVDTVRSLARDRGLWKTPGWSSVELNNELEVFYSGSRSHPQSEDIYKELALLNSKLKSLGYIPDYSFVLQDVEDDEKENILSSHSERLAIVYGILNTPPKSTIRIYKNLRVCGDCHNVTKLISKVMEREIIVRDSNRFHHFRDGFCSCGDYW</sequence>
<dbReference type="InterPro" id="IPR011990">
    <property type="entry name" value="TPR-like_helical_dom_sf"/>
</dbReference>
<dbReference type="Pfam" id="PF20431">
    <property type="entry name" value="E_motif"/>
    <property type="match status" value="1"/>
</dbReference>
<feature type="repeat" description="PPR" evidence="3">
    <location>
        <begin position="623"/>
        <end position="658"/>
    </location>
</feature>
<name>A0A5A7P8D0_STRAF</name>
<feature type="repeat" description="PPR" evidence="3">
    <location>
        <begin position="588"/>
        <end position="622"/>
    </location>
</feature>
<dbReference type="Pfam" id="PF14432">
    <property type="entry name" value="DYW_deaminase"/>
    <property type="match status" value="1"/>
</dbReference>
<organism evidence="6 7">
    <name type="scientific">Striga asiatica</name>
    <name type="common">Asiatic witchweed</name>
    <name type="synonym">Buchnera asiatica</name>
    <dbReference type="NCBI Taxonomy" id="4170"/>
    <lineage>
        <taxon>Eukaryota</taxon>
        <taxon>Viridiplantae</taxon>
        <taxon>Streptophyta</taxon>
        <taxon>Embryophyta</taxon>
        <taxon>Tracheophyta</taxon>
        <taxon>Spermatophyta</taxon>
        <taxon>Magnoliopsida</taxon>
        <taxon>eudicotyledons</taxon>
        <taxon>Gunneridae</taxon>
        <taxon>Pentapetalae</taxon>
        <taxon>asterids</taxon>
        <taxon>lamiids</taxon>
        <taxon>Lamiales</taxon>
        <taxon>Orobanchaceae</taxon>
        <taxon>Buchnereae</taxon>
        <taxon>Striga</taxon>
    </lineage>
</organism>
<dbReference type="AlphaFoldDB" id="A0A5A7P8D0"/>
<dbReference type="Proteomes" id="UP000325081">
    <property type="component" value="Unassembled WGS sequence"/>
</dbReference>
<dbReference type="EMBL" id="BKCP01003335">
    <property type="protein sequence ID" value="GER28921.1"/>
    <property type="molecule type" value="Genomic_DNA"/>
</dbReference>
<evidence type="ECO:0000256" key="2">
    <source>
        <dbReference type="ARBA" id="ARBA00022737"/>
    </source>
</evidence>
<dbReference type="FunFam" id="1.25.40.10:FF:000031">
    <property type="entry name" value="Pentatricopeptide repeat-containing protein mitochondrial"/>
    <property type="match status" value="1"/>
</dbReference>
<accession>A0A5A7P8D0</accession>
<dbReference type="PROSITE" id="PS51375">
    <property type="entry name" value="PPR"/>
    <property type="match status" value="6"/>
</dbReference>
<dbReference type="NCBIfam" id="TIGR00756">
    <property type="entry name" value="PPR"/>
    <property type="match status" value="6"/>
</dbReference>
<evidence type="ECO:0000256" key="4">
    <source>
        <dbReference type="SAM" id="MobiDB-lite"/>
    </source>
</evidence>
<protein>
    <submittedName>
        <fullName evidence="6">Pentatricopeptide repeat-containing protein</fullName>
    </submittedName>
</protein>
<comment type="similarity">
    <text evidence="1">Belongs to the PPR family. PCMP-H subfamily.</text>
</comment>
<gene>
    <name evidence="6" type="ORF">STAS_04749</name>
</gene>
<dbReference type="OrthoDB" id="185373at2759"/>
<evidence type="ECO:0000256" key="1">
    <source>
        <dbReference type="ARBA" id="ARBA00006643"/>
    </source>
</evidence>